<evidence type="ECO:0000313" key="3">
    <source>
        <dbReference type="Proteomes" id="UP000589620"/>
    </source>
</evidence>
<dbReference type="InterPro" id="IPR010982">
    <property type="entry name" value="Lambda_DNA-bd_dom_sf"/>
</dbReference>
<dbReference type="Proteomes" id="UP000589620">
    <property type="component" value="Unassembled WGS sequence"/>
</dbReference>
<dbReference type="CDD" id="cd00093">
    <property type="entry name" value="HTH_XRE"/>
    <property type="match status" value="1"/>
</dbReference>
<evidence type="ECO:0000256" key="1">
    <source>
        <dbReference type="SAM" id="MobiDB-lite"/>
    </source>
</evidence>
<dbReference type="EMBL" id="JACCBJ010000001">
    <property type="protein sequence ID" value="NYD74196.1"/>
    <property type="molecule type" value="Genomic_DNA"/>
</dbReference>
<reference evidence="2 3" key="1">
    <citation type="submission" date="2020-07" db="EMBL/GenBank/DDBJ databases">
        <title>Sequencing the genomes of 1000 actinobacteria strains.</title>
        <authorList>
            <person name="Klenk H.-P."/>
        </authorList>
    </citation>
    <scope>NUCLEOTIDE SEQUENCE [LARGE SCALE GENOMIC DNA]</scope>
    <source>
        <strain evidence="2 3">DSM 23871</strain>
    </source>
</reference>
<sequence length="120" mass="13072">MAKTGRTKPNELTSSWPDAPSTDPAGEMARRFTLKLQAAMGDRGVRDVARDAGINHSTLISLLAGKTWPDFLTMARLETALHAQLWPGAVELHGDPNGEHDLDFRLPDDLPKNRSSDTPG</sequence>
<dbReference type="GO" id="GO:0003677">
    <property type="term" value="F:DNA binding"/>
    <property type="evidence" value="ECO:0007669"/>
    <property type="project" value="InterPro"/>
</dbReference>
<dbReference type="Gene3D" id="1.10.260.40">
    <property type="entry name" value="lambda repressor-like DNA-binding domains"/>
    <property type="match status" value="1"/>
</dbReference>
<accession>A0A852SYE3</accession>
<dbReference type="AlphaFoldDB" id="A0A852SYE3"/>
<dbReference type="InterPro" id="IPR001387">
    <property type="entry name" value="Cro/C1-type_HTH"/>
</dbReference>
<dbReference type="SUPFAM" id="SSF47413">
    <property type="entry name" value="lambda repressor-like DNA-binding domains"/>
    <property type="match status" value="1"/>
</dbReference>
<dbReference type="RefSeq" id="WP_179456008.1">
    <property type="nucleotide sequence ID" value="NZ_BAAAPX010000001.1"/>
</dbReference>
<proteinExistence type="predicted"/>
<organism evidence="2 3">
    <name type="scientific">Leifsonia soli</name>
    <dbReference type="NCBI Taxonomy" id="582665"/>
    <lineage>
        <taxon>Bacteria</taxon>
        <taxon>Bacillati</taxon>
        <taxon>Actinomycetota</taxon>
        <taxon>Actinomycetes</taxon>
        <taxon>Micrococcales</taxon>
        <taxon>Microbacteriaceae</taxon>
        <taxon>Leifsonia</taxon>
    </lineage>
</organism>
<feature type="region of interest" description="Disordered" evidence="1">
    <location>
        <begin position="90"/>
        <end position="120"/>
    </location>
</feature>
<feature type="compositionally biased region" description="Basic and acidic residues" evidence="1">
    <location>
        <begin position="92"/>
        <end position="120"/>
    </location>
</feature>
<comment type="caution">
    <text evidence="2">The sequence shown here is derived from an EMBL/GenBank/DDBJ whole genome shotgun (WGS) entry which is preliminary data.</text>
</comment>
<protein>
    <submittedName>
        <fullName evidence="2">Transcriptional regulator with XRE-family HTH domain</fullName>
    </submittedName>
</protein>
<feature type="region of interest" description="Disordered" evidence="1">
    <location>
        <begin position="1"/>
        <end position="28"/>
    </location>
</feature>
<gene>
    <name evidence="2" type="ORF">BJ963_001715</name>
</gene>
<evidence type="ECO:0000313" key="2">
    <source>
        <dbReference type="EMBL" id="NYD74196.1"/>
    </source>
</evidence>
<name>A0A852SYE3_9MICO</name>
<keyword evidence="3" id="KW-1185">Reference proteome</keyword>